<protein>
    <submittedName>
        <fullName evidence="2">NAD-dependent epimerase/dehydratase family protein</fullName>
    </submittedName>
</protein>
<sequence>MHTMSINPTHALVTGATNQIGHFLLPRLQQAGWEITAISRHPPLHSTHWQQLDLRGAHLSILKPTVLFHIAPLGLLPDLLVQLPDDAPLLRVITFSSTSRFTKLNSPNPKEQQVVTELTQAEENIIEQCQRRQLPYTLFRPTLVYGCGLDKNISFIVQFIQRFGFFPLVGKGNGLRQPVHADDLALACLQVVNNKATFDKSYNLSGGQTLSYRAMVEHIFYVLHKKPRIITIPERLFSFLANSIRIFPAFRHLSGTMVTRMKQDLCFSYTEASDDFAYQPRAFVGSQFLTEA</sequence>
<dbReference type="STRING" id="288004.AL038_10205"/>
<feature type="domain" description="NAD-dependent epimerase/dehydratase" evidence="1">
    <location>
        <begin position="123"/>
        <end position="203"/>
    </location>
</feature>
<dbReference type="PANTHER" id="PTHR43245:SF51">
    <property type="entry name" value="SHORT CHAIN DEHYDROGENASE_REDUCTASE FAMILY 42E, MEMBER 2"/>
    <property type="match status" value="1"/>
</dbReference>
<dbReference type="PANTHER" id="PTHR43245">
    <property type="entry name" value="BIFUNCTIONAL POLYMYXIN RESISTANCE PROTEIN ARNA"/>
    <property type="match status" value="1"/>
</dbReference>
<dbReference type="InterPro" id="IPR050177">
    <property type="entry name" value="Lipid_A_modif_metabolic_enz"/>
</dbReference>
<feature type="domain" description="NAD-dependent epimerase/dehydratase" evidence="1">
    <location>
        <begin position="11"/>
        <end position="69"/>
    </location>
</feature>
<dbReference type="AlphaFoldDB" id="A0A2N9YGP9"/>
<name>A0A2N9YGP9_9GAMM</name>
<proteinExistence type="predicted"/>
<accession>A0A2N9YGP9</accession>
<dbReference type="Gene3D" id="3.40.50.720">
    <property type="entry name" value="NAD(P)-binding Rossmann-like Domain"/>
    <property type="match status" value="2"/>
</dbReference>
<keyword evidence="3" id="KW-1185">Reference proteome</keyword>
<dbReference type="SUPFAM" id="SSF51735">
    <property type="entry name" value="NAD(P)-binding Rossmann-fold domains"/>
    <property type="match status" value="1"/>
</dbReference>
<evidence type="ECO:0000259" key="1">
    <source>
        <dbReference type="Pfam" id="PF01370"/>
    </source>
</evidence>
<dbReference type="Proteomes" id="UP000234271">
    <property type="component" value="Chromosome"/>
</dbReference>
<dbReference type="EMBL" id="CP018889">
    <property type="protein sequence ID" value="AUI69702.2"/>
    <property type="molecule type" value="Genomic_DNA"/>
</dbReference>
<evidence type="ECO:0000313" key="2">
    <source>
        <dbReference type="EMBL" id="AUI69702.2"/>
    </source>
</evidence>
<reference evidence="3" key="1">
    <citation type="submission" date="2016-12" db="EMBL/GenBank/DDBJ databases">
        <title>Complete Genome Sequence of Beggiatoa leptomitiformis D-401.</title>
        <authorList>
            <person name="Fomenkov A."/>
            <person name="Vincze T."/>
            <person name="Grabovich M."/>
            <person name="Anton B.P."/>
            <person name="Dubinina G."/>
            <person name="Orlova M."/>
            <person name="Belousova E."/>
            <person name="Roberts R.J."/>
        </authorList>
    </citation>
    <scope>NUCLEOTIDE SEQUENCE [LARGE SCALE GENOMIC DNA]</scope>
    <source>
        <strain evidence="3">D-401</strain>
    </source>
</reference>
<organism evidence="2 3">
    <name type="scientific">Beggiatoa leptomitoformis</name>
    <dbReference type="NCBI Taxonomy" id="288004"/>
    <lineage>
        <taxon>Bacteria</taxon>
        <taxon>Pseudomonadati</taxon>
        <taxon>Pseudomonadota</taxon>
        <taxon>Gammaproteobacteria</taxon>
        <taxon>Thiotrichales</taxon>
        <taxon>Thiotrichaceae</taxon>
        <taxon>Beggiatoa</taxon>
    </lineage>
</organism>
<dbReference type="Pfam" id="PF01370">
    <property type="entry name" value="Epimerase"/>
    <property type="match status" value="2"/>
</dbReference>
<dbReference type="InterPro" id="IPR036291">
    <property type="entry name" value="NAD(P)-bd_dom_sf"/>
</dbReference>
<dbReference type="InterPro" id="IPR001509">
    <property type="entry name" value="Epimerase_deHydtase"/>
</dbReference>
<gene>
    <name evidence="2" type="ORF">BLE401_14075</name>
</gene>
<evidence type="ECO:0000313" key="3">
    <source>
        <dbReference type="Proteomes" id="UP000234271"/>
    </source>
</evidence>